<evidence type="ECO:0000259" key="1">
    <source>
        <dbReference type="Pfam" id="PF13392"/>
    </source>
</evidence>
<feature type="domain" description="HNH nuclease" evidence="1">
    <location>
        <begin position="11"/>
        <end position="36"/>
    </location>
</feature>
<gene>
    <name evidence="2" type="ORF">LCGC14_0511260</name>
</gene>
<evidence type="ECO:0000313" key="2">
    <source>
        <dbReference type="EMBL" id="KKN62510.1"/>
    </source>
</evidence>
<dbReference type="EMBL" id="LAZR01000622">
    <property type="protein sequence ID" value="KKN62510.1"/>
    <property type="molecule type" value="Genomic_DNA"/>
</dbReference>
<comment type="caution">
    <text evidence="2">The sequence shown here is derived from an EMBL/GenBank/DDBJ whole genome shotgun (WGS) entry which is preliminary data.</text>
</comment>
<dbReference type="InterPro" id="IPR003615">
    <property type="entry name" value="HNH_nuc"/>
</dbReference>
<dbReference type="AlphaFoldDB" id="A0A0F9S177"/>
<sequence length="87" mass="9962">MGRPLTTHDLVHHLNGDTLDNRTENLAVLSRPEHQMLHMQGNHYNAGKRLSQWSRKHTCCRECSTTDISHKGGGLCRGCWDRARRNS</sequence>
<protein>
    <recommendedName>
        <fullName evidence="1">HNH nuclease domain-containing protein</fullName>
    </recommendedName>
</protein>
<accession>A0A0F9S177</accession>
<dbReference type="Pfam" id="PF13392">
    <property type="entry name" value="HNH_3"/>
    <property type="match status" value="1"/>
</dbReference>
<organism evidence="2">
    <name type="scientific">marine sediment metagenome</name>
    <dbReference type="NCBI Taxonomy" id="412755"/>
    <lineage>
        <taxon>unclassified sequences</taxon>
        <taxon>metagenomes</taxon>
        <taxon>ecological metagenomes</taxon>
    </lineage>
</organism>
<name>A0A0F9S177_9ZZZZ</name>
<reference evidence="2" key="1">
    <citation type="journal article" date="2015" name="Nature">
        <title>Complex archaea that bridge the gap between prokaryotes and eukaryotes.</title>
        <authorList>
            <person name="Spang A."/>
            <person name="Saw J.H."/>
            <person name="Jorgensen S.L."/>
            <person name="Zaremba-Niedzwiedzka K."/>
            <person name="Martijn J."/>
            <person name="Lind A.E."/>
            <person name="van Eijk R."/>
            <person name="Schleper C."/>
            <person name="Guy L."/>
            <person name="Ettema T.J."/>
        </authorList>
    </citation>
    <scope>NUCLEOTIDE SEQUENCE</scope>
</reference>
<proteinExistence type="predicted"/>